<feature type="domain" description="RNA polymerase II assembly factor Rtp1 C-terminal" evidence="3">
    <location>
        <begin position="936"/>
        <end position="961"/>
    </location>
</feature>
<dbReference type="PANTHER" id="PTHR20959">
    <property type="entry name" value="TRANSPORT AND GOLGI ORGANIZATION PROTEIN 6 FAMILY MEMBER"/>
    <property type="match status" value="1"/>
</dbReference>
<keyword evidence="6" id="KW-1185">Reference proteome</keyword>
<evidence type="ECO:0000259" key="4">
    <source>
        <dbReference type="Pfam" id="PF10363"/>
    </source>
</evidence>
<dbReference type="GO" id="GO:0009306">
    <property type="term" value="P:protein secretion"/>
    <property type="evidence" value="ECO:0007669"/>
    <property type="project" value="TreeGrafter"/>
</dbReference>
<dbReference type="InterPro" id="IPR039600">
    <property type="entry name" value="TANGO6/Rtp1"/>
</dbReference>
<organism evidence="5 6">
    <name type="scientific">Maudiozyma humilis</name>
    <name type="common">Sour dough yeast</name>
    <name type="synonym">Kazachstania humilis</name>
    <dbReference type="NCBI Taxonomy" id="51915"/>
    <lineage>
        <taxon>Eukaryota</taxon>
        <taxon>Fungi</taxon>
        <taxon>Dikarya</taxon>
        <taxon>Ascomycota</taxon>
        <taxon>Saccharomycotina</taxon>
        <taxon>Saccharomycetes</taxon>
        <taxon>Saccharomycetales</taxon>
        <taxon>Saccharomycetaceae</taxon>
        <taxon>Maudiozyma</taxon>
    </lineage>
</organism>
<sequence length="971" mass="110165">MSGSRSVKDIISKGPEFVKGTELDVFFQRLDDDLFKRLRALQSQDEGVVSLYTYLDFKDNNDFVGVLLGYIEELHALVLKSQKDIDQANTSLLPISLHDMRYVDALINLLIIHGIDANLPEDFRIPMDAKRLSQFKDEDRRYQIPKEHVINKQTLALVVDAMFDMLKPLKEVNENVNQSDYLRTIILKGPAYTNVILASIYLISQGNDSYTPVLATLEQAQETYELFSIYTLLTQVIENTLVKQKVMELLSTLPIRRSDGLISLVDFILGVRENEDIDTDKMSRVNQILLSKPPKGVPNKMYLEKIFEQIYDALTYVNRPILVSCVNNIIRDFFFRNKRIVRDFLFKRIYSQLLNTENLAYSTKEVNDLINVLISLSKNASLDVISDLVSGLDANQFYMELWTYALFLKQNQKVDPLVANNLKKDNIGPYYEVVLSLVKALMFQVDDYSPLNYISAHLLNTEHDGWEFKIDLETQLAYVSKRDKLPDIEKLGLDNNRQGDNMNQLSKLFQDMDVALDLFMELLKLLDNDACIRDVFLSVLRRWIGQTSKESGDSSQLLHDNSDTQRRNITILLNIKLLEKMNENFSSGLINSVSDILDIANDLFAATPFSTEEDADAADSDDEDSDDEAGETEPSVQLPGNTTSIGVLEELLDTILGQTPRRTLLAHKEKLVALDKSLSSRDSDVSRKLRKDIASVLNDASTVPDDTSAAHSQDTQTLDKALRNLADPLTPIKVHGLSALRELVQSGSAVISMDRVLSLHLQYLKHPDPFVYLYVVKGLSSLCSSHAATVLVPLVEYYRDDQGKKNRLDDILKVGEVFMQYIERENELFTGTYANLIIDVCLERVREHKGTDNRIRMSALSILGVALQVNARGVSARIDEMLDCVFGVLQLETSTKEASTRDDSFVMRRGAVRLVYDLFYDFTPALLSGKYSAQRLCTLLEYVRASDNDYLVCEQIDQVLKVVREHYPETA</sequence>
<gene>
    <name evidence="5" type="ORF">DAKH74_011650</name>
</gene>
<comment type="caution">
    <text evidence="5">The sequence shown here is derived from an EMBL/GenBank/DDBJ whole genome shotgun (WGS) entry which is preliminary data.</text>
</comment>
<evidence type="ECO:0000313" key="6">
    <source>
        <dbReference type="Proteomes" id="UP001377567"/>
    </source>
</evidence>
<accession>A0AAV5RSK3</accession>
<dbReference type="InterPro" id="IPR016024">
    <property type="entry name" value="ARM-type_fold"/>
</dbReference>
<dbReference type="EMBL" id="BTGD01000003">
    <property type="protein sequence ID" value="GMM54549.1"/>
    <property type="molecule type" value="Genomic_DNA"/>
</dbReference>
<dbReference type="Pfam" id="PF10363">
    <property type="entry name" value="RTP1_C1"/>
    <property type="match status" value="1"/>
</dbReference>
<dbReference type="InterPro" id="IPR019451">
    <property type="entry name" value="Rtp1_C1"/>
</dbReference>
<evidence type="ECO:0000259" key="3">
    <source>
        <dbReference type="Pfam" id="PF10304"/>
    </source>
</evidence>
<proteinExistence type="inferred from homology"/>
<dbReference type="PANTHER" id="PTHR20959:SF1">
    <property type="entry name" value="TRANSPORT AND GOLGI ORGANIZATION PROTEIN 6 HOMOLOG"/>
    <property type="match status" value="1"/>
</dbReference>
<protein>
    <submittedName>
        <fullName evidence="5">Rtp1 protein</fullName>
    </submittedName>
</protein>
<feature type="domain" description="RNA polymerase II assembly factor Rtp1 C-terminal" evidence="4">
    <location>
        <begin position="719"/>
        <end position="828"/>
    </location>
</feature>
<dbReference type="AlphaFoldDB" id="A0AAV5RSK3"/>
<dbReference type="InterPro" id="IPR019414">
    <property type="entry name" value="Rtp1_C2"/>
</dbReference>
<name>A0AAV5RSK3_MAUHU</name>
<dbReference type="SUPFAM" id="SSF48371">
    <property type="entry name" value="ARM repeat"/>
    <property type="match status" value="1"/>
</dbReference>
<feature type="region of interest" description="Disordered" evidence="2">
    <location>
        <begin position="610"/>
        <end position="643"/>
    </location>
</feature>
<feature type="compositionally biased region" description="Polar residues" evidence="2">
    <location>
        <begin position="634"/>
        <end position="643"/>
    </location>
</feature>
<dbReference type="Pfam" id="PF10304">
    <property type="entry name" value="RTP1_C2"/>
    <property type="match status" value="1"/>
</dbReference>
<evidence type="ECO:0000256" key="1">
    <source>
        <dbReference type="ARBA" id="ARBA00005724"/>
    </source>
</evidence>
<dbReference type="Proteomes" id="UP001377567">
    <property type="component" value="Unassembled WGS sequence"/>
</dbReference>
<evidence type="ECO:0000256" key="2">
    <source>
        <dbReference type="SAM" id="MobiDB-lite"/>
    </source>
</evidence>
<dbReference type="InterPro" id="IPR011989">
    <property type="entry name" value="ARM-like"/>
</dbReference>
<comment type="similarity">
    <text evidence="1">Belongs to the Tango6 family.</text>
</comment>
<feature type="compositionally biased region" description="Acidic residues" evidence="2">
    <location>
        <begin position="611"/>
        <end position="631"/>
    </location>
</feature>
<dbReference type="Gene3D" id="1.25.10.10">
    <property type="entry name" value="Leucine-rich Repeat Variant"/>
    <property type="match status" value="1"/>
</dbReference>
<reference evidence="5 6" key="1">
    <citation type="journal article" date="2023" name="Elife">
        <title>Identification of key yeast species and microbe-microbe interactions impacting larval growth of Drosophila in the wild.</title>
        <authorList>
            <person name="Mure A."/>
            <person name="Sugiura Y."/>
            <person name="Maeda R."/>
            <person name="Honda K."/>
            <person name="Sakurai N."/>
            <person name="Takahashi Y."/>
            <person name="Watada M."/>
            <person name="Katoh T."/>
            <person name="Gotoh A."/>
            <person name="Gotoh Y."/>
            <person name="Taniguchi I."/>
            <person name="Nakamura K."/>
            <person name="Hayashi T."/>
            <person name="Katayama T."/>
            <person name="Uemura T."/>
            <person name="Hattori Y."/>
        </authorList>
    </citation>
    <scope>NUCLEOTIDE SEQUENCE [LARGE SCALE GENOMIC DNA]</scope>
    <source>
        <strain evidence="5 6">KH-74</strain>
    </source>
</reference>
<evidence type="ECO:0000313" key="5">
    <source>
        <dbReference type="EMBL" id="GMM54549.1"/>
    </source>
</evidence>